<dbReference type="InterPro" id="IPR050185">
    <property type="entry name" value="Ub_carboxyl-term_hydrolase"/>
</dbReference>
<feature type="region of interest" description="Disordered" evidence="1">
    <location>
        <begin position="216"/>
        <end position="240"/>
    </location>
</feature>
<dbReference type="OrthoDB" id="292964at2759"/>
<proteinExistence type="predicted"/>
<dbReference type="AlphaFoldDB" id="A0A2C6KZ93"/>
<feature type="compositionally biased region" description="Basic and acidic residues" evidence="1">
    <location>
        <begin position="381"/>
        <end position="391"/>
    </location>
</feature>
<feature type="compositionally biased region" description="Low complexity" evidence="1">
    <location>
        <begin position="83"/>
        <end position="115"/>
    </location>
</feature>
<dbReference type="GeneID" id="94427697"/>
<dbReference type="InterPro" id="IPR028889">
    <property type="entry name" value="USP"/>
</dbReference>
<feature type="region of interest" description="Disordered" evidence="1">
    <location>
        <begin position="454"/>
        <end position="544"/>
    </location>
</feature>
<feature type="compositionally biased region" description="Polar residues" evidence="1">
    <location>
        <begin position="525"/>
        <end position="536"/>
    </location>
</feature>
<protein>
    <submittedName>
        <fullName evidence="3">Ubiquitin carboxyl-terminal hydrolase</fullName>
    </submittedName>
</protein>
<dbReference type="InterPro" id="IPR001394">
    <property type="entry name" value="Peptidase_C19_UCH"/>
</dbReference>
<dbReference type="PANTHER" id="PTHR21646">
    <property type="entry name" value="UBIQUITIN CARBOXYL-TERMINAL HYDROLASE"/>
    <property type="match status" value="1"/>
</dbReference>
<dbReference type="Gene3D" id="3.90.70.10">
    <property type="entry name" value="Cysteine proteinases"/>
    <property type="match status" value="1"/>
</dbReference>
<dbReference type="RefSeq" id="XP_067923538.1">
    <property type="nucleotide sequence ID" value="XM_068064486.1"/>
</dbReference>
<feature type="compositionally biased region" description="Basic and acidic residues" evidence="1">
    <location>
        <begin position="487"/>
        <end position="498"/>
    </location>
</feature>
<dbReference type="GO" id="GO:0004843">
    <property type="term" value="F:cysteine-type deubiquitinase activity"/>
    <property type="evidence" value="ECO:0007669"/>
    <property type="project" value="InterPro"/>
</dbReference>
<feature type="compositionally biased region" description="Low complexity" evidence="1">
    <location>
        <begin position="55"/>
        <end position="75"/>
    </location>
</feature>
<dbReference type="Proteomes" id="UP000221165">
    <property type="component" value="Unassembled WGS sequence"/>
</dbReference>
<dbReference type="PROSITE" id="PS00972">
    <property type="entry name" value="USP_1"/>
    <property type="match status" value="1"/>
</dbReference>
<keyword evidence="4" id="KW-1185">Reference proteome</keyword>
<comment type="caution">
    <text evidence="3">The sequence shown here is derived from an EMBL/GenBank/DDBJ whole genome shotgun (WGS) entry which is preliminary data.</text>
</comment>
<feature type="region of interest" description="Disordered" evidence="1">
    <location>
        <begin position="304"/>
        <end position="391"/>
    </location>
</feature>
<dbReference type="PROSITE" id="PS50235">
    <property type="entry name" value="USP_3"/>
    <property type="match status" value="1"/>
</dbReference>
<evidence type="ECO:0000313" key="3">
    <source>
        <dbReference type="EMBL" id="PHJ21859.1"/>
    </source>
</evidence>
<dbReference type="InterPro" id="IPR018200">
    <property type="entry name" value="USP_CS"/>
</dbReference>
<reference evidence="3 4" key="1">
    <citation type="journal article" date="2017" name="Int. J. Parasitol.">
        <title>The genome of the protozoan parasite Cystoisospora suis and a reverse vaccinology approach to identify vaccine candidates.</title>
        <authorList>
            <person name="Palmieri N."/>
            <person name="Shrestha A."/>
            <person name="Ruttkowski B."/>
            <person name="Beck T."/>
            <person name="Vogl C."/>
            <person name="Tomley F."/>
            <person name="Blake D.P."/>
            <person name="Joachim A."/>
        </authorList>
    </citation>
    <scope>NUCLEOTIDE SEQUENCE [LARGE SCALE GENOMIC DNA]</scope>
    <source>
        <strain evidence="3 4">Wien I</strain>
    </source>
</reference>
<feature type="region of interest" description="Disordered" evidence="1">
    <location>
        <begin position="1"/>
        <end position="124"/>
    </location>
</feature>
<evidence type="ECO:0000313" key="4">
    <source>
        <dbReference type="Proteomes" id="UP000221165"/>
    </source>
</evidence>
<dbReference type="InterPro" id="IPR038765">
    <property type="entry name" value="Papain-like_cys_pep_sf"/>
</dbReference>
<dbReference type="EMBL" id="MIGC01001976">
    <property type="protein sequence ID" value="PHJ21859.1"/>
    <property type="molecule type" value="Genomic_DNA"/>
</dbReference>
<gene>
    <name evidence="3" type="ORF">CSUI_004293</name>
</gene>
<evidence type="ECO:0000259" key="2">
    <source>
        <dbReference type="PROSITE" id="PS50235"/>
    </source>
</evidence>
<feature type="domain" description="USP" evidence="2">
    <location>
        <begin position="136"/>
        <end position="714"/>
    </location>
</feature>
<dbReference type="Pfam" id="PF00443">
    <property type="entry name" value="UCH"/>
    <property type="match status" value="1"/>
</dbReference>
<dbReference type="VEuPathDB" id="ToxoDB:CSUI_004293"/>
<dbReference type="PANTHER" id="PTHR21646:SF23">
    <property type="entry name" value="UBIQUITIN CARBOXYL-TERMINAL HYDROLASE USP2"/>
    <property type="match status" value="1"/>
</dbReference>
<name>A0A2C6KZ93_9APIC</name>
<sequence length="720" mass="81205">MLPKSFPSRHHHLHPPPSSAHTSAPTIDSSTNPNYPPTHPSSRSLYAHSTPAAYPQPSSSLCSSPPSCFYSSQSPISPPSPSLPTSAYSLSQSHRQGGSQSESQSSSCSPSQVSSSERRSQRRRSLSKIPLTRCLVGLRNFGNTCYCNAPLQILFSCERFCRYFLLGFNPETDINPHSSYQSLLVEAWISLLKHVYSQTAGERDVSDLYGRLRGRNEEREPYHPSAGSSSSRGLSTSVSRGRPSLTVVSSSSSSSLSSAINHSCLRLLNLIRKKHSQFAEYQQCDAHEFLRTLLDGLSMETNRAGRIASRKGERRRSLLRKKSITSSSSSLCRKKEEERGRVKEDRATLLGRRQRDHRFYPDRSEEDEEEEEEDEDEEEEERMKGGVIDDVKGENPCITSERFWKASLSKEASIVTDLFAGQLVTRIDCEACMQRRHRFDSFLDLSLEFPSPSSLSFSSSYKTYGGEERADERERKPRGYGGSFLIQRRETARGRDKELEEEEENEGNRRSAGSGWKGGRESNGALHNSSINLGDTSSSSSSSKICNLSDMLSYAFSGHRYDREYLDCPFCKNRRPARIYRSLWRLPSEYLVLHIKRFAWSTRYEEMSRINTRLKISKEIDMRPYCSFSDHPSCREPFFRLEGVVSQSGTADSGHYTALTSIEGGGQRGRIQPGGEGEEVDSEQWMYYSDDYVTSSSTFNPDPRGVYLLLFRRISPSQSG</sequence>
<feature type="compositionally biased region" description="Basic residues" evidence="1">
    <location>
        <begin position="308"/>
        <end position="323"/>
    </location>
</feature>
<feature type="compositionally biased region" description="Basic and acidic residues" evidence="1">
    <location>
        <begin position="333"/>
        <end position="347"/>
    </location>
</feature>
<organism evidence="3 4">
    <name type="scientific">Cystoisospora suis</name>
    <dbReference type="NCBI Taxonomy" id="483139"/>
    <lineage>
        <taxon>Eukaryota</taxon>
        <taxon>Sar</taxon>
        <taxon>Alveolata</taxon>
        <taxon>Apicomplexa</taxon>
        <taxon>Conoidasida</taxon>
        <taxon>Coccidia</taxon>
        <taxon>Eucoccidiorida</taxon>
        <taxon>Eimeriorina</taxon>
        <taxon>Sarcocystidae</taxon>
        <taxon>Cystoisospora</taxon>
    </lineage>
</organism>
<feature type="compositionally biased region" description="Basic and acidic residues" evidence="1">
    <location>
        <begin position="465"/>
        <end position="477"/>
    </location>
</feature>
<accession>A0A2C6KZ93</accession>
<keyword evidence="3" id="KW-0378">Hydrolase</keyword>
<feature type="compositionally biased region" description="Acidic residues" evidence="1">
    <location>
        <begin position="364"/>
        <end position="380"/>
    </location>
</feature>
<feature type="non-terminal residue" evidence="3">
    <location>
        <position position="720"/>
    </location>
</feature>
<dbReference type="CDD" id="cd02257">
    <property type="entry name" value="Peptidase_C19"/>
    <property type="match status" value="1"/>
</dbReference>
<feature type="compositionally biased region" description="Low complexity" evidence="1">
    <location>
        <begin position="225"/>
        <end position="240"/>
    </location>
</feature>
<evidence type="ECO:0000256" key="1">
    <source>
        <dbReference type="SAM" id="MobiDB-lite"/>
    </source>
</evidence>
<dbReference type="SUPFAM" id="SSF54001">
    <property type="entry name" value="Cysteine proteinases"/>
    <property type="match status" value="1"/>
</dbReference>
<dbReference type="GO" id="GO:0016579">
    <property type="term" value="P:protein deubiquitination"/>
    <property type="evidence" value="ECO:0007669"/>
    <property type="project" value="InterPro"/>
</dbReference>